<keyword evidence="2" id="KW-0539">Nucleus</keyword>
<sequence>MRFKEGAMVEVLSKKDHSRVWRCAKIVKDDGDGYTVKYYRGPGIAKDGVDEVSADAVRPCPRPSKSINILLVGDVVEVLDDGYWRVSVIDEVLEDDCFYIRVIGSLDEFKVNRSSIRARQEWKQNKWVLLDKDSEYHEDLASKMHKKSHVQEVPEYNLLPKSLKRSFSDHSSTAKVYSKCSQKRRLVDNAVELEAIHGDAYSFTGKVENPTNQRGNLGKDTLQNFTKKTIWSNNAYSRNHDDFLGLNDCVSTMSSVASCSITNAISDRLLSHSSAGSRQDSASLCSDADSHSQLGSEEEMCVDQLERGDVLRTHELDLYGYRCVLETLYASGPLSWQQETALTNLRMKLYVSNDEHLRAVQTCKPYCHNLKDDVVVSHLLCSFEKGASSAMAPL</sequence>
<keyword evidence="5" id="KW-1185">Reference proteome</keyword>
<dbReference type="Gene3D" id="1.10.1240.40">
    <property type="entry name" value="ENT domain"/>
    <property type="match status" value="1"/>
</dbReference>
<name>A0A803MJT7_CHEQI</name>
<dbReference type="SUPFAM" id="SSF158639">
    <property type="entry name" value="ENT-like"/>
    <property type="match status" value="1"/>
</dbReference>
<feature type="domain" description="ENT" evidence="3">
    <location>
        <begin position="309"/>
        <end position="394"/>
    </location>
</feature>
<dbReference type="InterPro" id="IPR005491">
    <property type="entry name" value="ENT_dom"/>
</dbReference>
<dbReference type="SMART" id="SM00743">
    <property type="entry name" value="Agenet"/>
    <property type="match status" value="2"/>
</dbReference>
<dbReference type="InterPro" id="IPR014002">
    <property type="entry name" value="Agenet_dom_plant"/>
</dbReference>
<accession>A0A803MJT7</accession>
<dbReference type="InterPro" id="IPR008395">
    <property type="entry name" value="Agenet-like_dom"/>
</dbReference>
<dbReference type="PANTHER" id="PTHR31917">
    <property type="entry name" value="AGENET DOMAIN-CONTAINING PROTEIN-RELATED"/>
    <property type="match status" value="1"/>
</dbReference>
<dbReference type="PANTHER" id="PTHR31917:SF5">
    <property type="entry name" value="OS02G0204500 PROTEIN"/>
    <property type="match status" value="1"/>
</dbReference>
<dbReference type="OMA" id="ESICECP"/>
<proteinExistence type="predicted"/>
<evidence type="ECO:0000256" key="1">
    <source>
        <dbReference type="ARBA" id="ARBA00004123"/>
    </source>
</evidence>
<reference evidence="4" key="1">
    <citation type="journal article" date="2017" name="Nature">
        <title>The genome of Chenopodium quinoa.</title>
        <authorList>
            <person name="Jarvis D.E."/>
            <person name="Ho Y.S."/>
            <person name="Lightfoot D.J."/>
            <person name="Schmoeckel S.M."/>
            <person name="Li B."/>
            <person name="Borm T.J.A."/>
            <person name="Ohyanagi H."/>
            <person name="Mineta K."/>
            <person name="Michell C.T."/>
            <person name="Saber N."/>
            <person name="Kharbatia N.M."/>
            <person name="Rupper R.R."/>
            <person name="Sharp A.R."/>
            <person name="Dally N."/>
            <person name="Boughton B.A."/>
            <person name="Woo Y.H."/>
            <person name="Gao G."/>
            <person name="Schijlen E.G.W.M."/>
            <person name="Guo X."/>
            <person name="Momin A.A."/>
            <person name="Negrao S."/>
            <person name="Al-Babili S."/>
            <person name="Gehring C."/>
            <person name="Roessner U."/>
            <person name="Jung C."/>
            <person name="Murphy K."/>
            <person name="Arold S.T."/>
            <person name="Gojobori T."/>
            <person name="van der Linden C.G."/>
            <person name="van Loo E.N."/>
            <person name="Jellen E.N."/>
            <person name="Maughan P.J."/>
            <person name="Tester M."/>
        </authorList>
    </citation>
    <scope>NUCLEOTIDE SEQUENCE [LARGE SCALE GENOMIC DNA]</scope>
    <source>
        <strain evidence="4">cv. PI 614886</strain>
    </source>
</reference>
<dbReference type="InterPro" id="IPR036142">
    <property type="entry name" value="ENT_dom-like_sf"/>
</dbReference>
<dbReference type="PROSITE" id="PS51138">
    <property type="entry name" value="ENT"/>
    <property type="match status" value="1"/>
</dbReference>
<dbReference type="Pfam" id="PF05641">
    <property type="entry name" value="Agenet"/>
    <property type="match status" value="1"/>
</dbReference>
<dbReference type="EnsemblPlants" id="AUR62030670-RA">
    <property type="protein sequence ID" value="AUR62030670-RA:cds"/>
    <property type="gene ID" value="AUR62030670"/>
</dbReference>
<evidence type="ECO:0000313" key="4">
    <source>
        <dbReference type="EnsemblPlants" id="AUR62030670-RA:cds"/>
    </source>
</evidence>
<evidence type="ECO:0000259" key="3">
    <source>
        <dbReference type="PROSITE" id="PS51138"/>
    </source>
</evidence>
<dbReference type="GO" id="GO:0005634">
    <property type="term" value="C:nucleus"/>
    <property type="evidence" value="ECO:0007669"/>
    <property type="project" value="UniProtKB-SubCell"/>
</dbReference>
<protein>
    <recommendedName>
        <fullName evidence="3">ENT domain-containing protein</fullName>
    </recommendedName>
</protein>
<dbReference type="Proteomes" id="UP000596660">
    <property type="component" value="Unplaced"/>
</dbReference>
<evidence type="ECO:0000256" key="2">
    <source>
        <dbReference type="ARBA" id="ARBA00023242"/>
    </source>
</evidence>
<comment type="subcellular location">
    <subcellularLocation>
        <location evidence="1">Nucleus</location>
    </subcellularLocation>
</comment>
<dbReference type="AlphaFoldDB" id="A0A803MJT7"/>
<dbReference type="Pfam" id="PF03735">
    <property type="entry name" value="ENT"/>
    <property type="match status" value="1"/>
</dbReference>
<organism evidence="4 5">
    <name type="scientific">Chenopodium quinoa</name>
    <name type="common">Quinoa</name>
    <dbReference type="NCBI Taxonomy" id="63459"/>
    <lineage>
        <taxon>Eukaryota</taxon>
        <taxon>Viridiplantae</taxon>
        <taxon>Streptophyta</taxon>
        <taxon>Embryophyta</taxon>
        <taxon>Tracheophyta</taxon>
        <taxon>Spermatophyta</taxon>
        <taxon>Magnoliopsida</taxon>
        <taxon>eudicotyledons</taxon>
        <taxon>Gunneridae</taxon>
        <taxon>Pentapetalae</taxon>
        <taxon>Caryophyllales</taxon>
        <taxon>Chenopodiaceae</taxon>
        <taxon>Chenopodioideae</taxon>
        <taxon>Atripliceae</taxon>
        <taxon>Chenopodium</taxon>
    </lineage>
</organism>
<dbReference type="Gramene" id="AUR62030670-RA">
    <property type="protein sequence ID" value="AUR62030670-RA:cds"/>
    <property type="gene ID" value="AUR62030670"/>
</dbReference>
<dbReference type="SMART" id="SM01191">
    <property type="entry name" value="ENT"/>
    <property type="match status" value="1"/>
</dbReference>
<reference evidence="4" key="2">
    <citation type="submission" date="2021-03" db="UniProtKB">
        <authorList>
            <consortium name="EnsemblPlants"/>
        </authorList>
    </citation>
    <scope>IDENTIFICATION</scope>
</reference>
<evidence type="ECO:0000313" key="5">
    <source>
        <dbReference type="Proteomes" id="UP000596660"/>
    </source>
</evidence>